<sequence>MGTMSPSSSRELAMSLGYSRADIRRARDGHMESRIHNGANDDSRSHKSHREYHSGPSMKRRRYSEAHEAVDQYSSSHRSSHELDSVLVEPSVSSRGARSQDLTREPRKPRRYHLPSPPPDESQRYRRGQVDPLPSAARAQRSRDLRGFGAWCDPIAVPQQGLLSESPYNSEEISQSRRTSRFNAPSTPRDRLLPTPELSPMPTHFVFCPCCGDEEDRINETWHMAGHEKMETQLEYAMAYIERMKFN</sequence>
<dbReference type="AlphaFoldDB" id="A0A395NN22"/>
<reference evidence="2 3" key="1">
    <citation type="journal article" date="2018" name="PLoS Pathog.">
        <title>Evolution of structural diversity of trichothecenes, a family of toxins produced by plant pathogenic and entomopathogenic fungi.</title>
        <authorList>
            <person name="Proctor R.H."/>
            <person name="McCormick S.P."/>
            <person name="Kim H.S."/>
            <person name="Cardoza R.E."/>
            <person name="Stanley A.M."/>
            <person name="Lindo L."/>
            <person name="Kelly A."/>
            <person name="Brown D.W."/>
            <person name="Lee T."/>
            <person name="Vaughan M.M."/>
            <person name="Alexander N.J."/>
            <person name="Busman M."/>
            <person name="Gutierrez S."/>
        </authorList>
    </citation>
    <scope>NUCLEOTIDE SEQUENCE [LARGE SCALE GENOMIC DNA]</scope>
    <source>
        <strain evidence="2 3">IBT 40837</strain>
    </source>
</reference>
<comment type="caution">
    <text evidence="2">The sequence shown here is derived from an EMBL/GenBank/DDBJ whole genome shotgun (WGS) entry which is preliminary data.</text>
</comment>
<gene>
    <name evidence="2" type="ORF">TARUN_4980</name>
</gene>
<evidence type="ECO:0000256" key="1">
    <source>
        <dbReference type="SAM" id="MobiDB-lite"/>
    </source>
</evidence>
<keyword evidence="3" id="KW-1185">Reference proteome</keyword>
<proteinExistence type="predicted"/>
<dbReference type="OrthoDB" id="4829551at2759"/>
<feature type="region of interest" description="Disordered" evidence="1">
    <location>
        <begin position="162"/>
        <end position="198"/>
    </location>
</feature>
<accession>A0A395NN22</accession>
<evidence type="ECO:0000313" key="2">
    <source>
        <dbReference type="EMBL" id="RFU77257.1"/>
    </source>
</evidence>
<protein>
    <submittedName>
        <fullName evidence="2">Uncharacterized protein</fullName>
    </submittedName>
</protein>
<dbReference type="EMBL" id="PXOA01000292">
    <property type="protein sequence ID" value="RFU77257.1"/>
    <property type="molecule type" value="Genomic_DNA"/>
</dbReference>
<organism evidence="2 3">
    <name type="scientific">Trichoderma arundinaceum</name>
    <dbReference type="NCBI Taxonomy" id="490622"/>
    <lineage>
        <taxon>Eukaryota</taxon>
        <taxon>Fungi</taxon>
        <taxon>Dikarya</taxon>
        <taxon>Ascomycota</taxon>
        <taxon>Pezizomycotina</taxon>
        <taxon>Sordariomycetes</taxon>
        <taxon>Hypocreomycetidae</taxon>
        <taxon>Hypocreales</taxon>
        <taxon>Hypocreaceae</taxon>
        <taxon>Trichoderma</taxon>
    </lineage>
</organism>
<evidence type="ECO:0000313" key="3">
    <source>
        <dbReference type="Proteomes" id="UP000266272"/>
    </source>
</evidence>
<name>A0A395NN22_TRIAR</name>
<feature type="region of interest" description="Disordered" evidence="1">
    <location>
        <begin position="23"/>
        <end position="140"/>
    </location>
</feature>
<dbReference type="Proteomes" id="UP000266272">
    <property type="component" value="Unassembled WGS sequence"/>
</dbReference>
<feature type="compositionally biased region" description="Basic and acidic residues" evidence="1">
    <location>
        <begin position="23"/>
        <end position="45"/>
    </location>
</feature>
<feature type="compositionally biased region" description="Polar residues" evidence="1">
    <location>
        <begin position="162"/>
        <end position="186"/>
    </location>
</feature>